<dbReference type="SUPFAM" id="SSF56219">
    <property type="entry name" value="DNase I-like"/>
    <property type="match status" value="1"/>
</dbReference>
<dbReference type="Pfam" id="PF03372">
    <property type="entry name" value="Exo_endo_phos"/>
    <property type="match status" value="1"/>
</dbReference>
<dbReference type="InterPro" id="IPR005135">
    <property type="entry name" value="Endo/exonuclease/phosphatase"/>
</dbReference>
<dbReference type="Proteomes" id="UP000009236">
    <property type="component" value="Chromosome"/>
</dbReference>
<dbReference type="STRING" id="743718.Isova_0045"/>
<dbReference type="EMBL" id="CP002810">
    <property type="protein sequence ID" value="AEG42863.1"/>
    <property type="molecule type" value="Genomic_DNA"/>
</dbReference>
<organism evidence="3">
    <name type="scientific">Isoptericola variabilis (strain 225)</name>
    <dbReference type="NCBI Taxonomy" id="743718"/>
    <lineage>
        <taxon>Bacteria</taxon>
        <taxon>Bacillati</taxon>
        <taxon>Actinomycetota</taxon>
        <taxon>Actinomycetes</taxon>
        <taxon>Micrococcales</taxon>
        <taxon>Promicromonosporaceae</taxon>
        <taxon>Isoptericola</taxon>
    </lineage>
</organism>
<evidence type="ECO:0000259" key="1">
    <source>
        <dbReference type="Pfam" id="PF03372"/>
    </source>
</evidence>
<dbReference type="AlphaFoldDB" id="F6FQP8"/>
<sequence length="274" mass="29735">MIRLVTFNVRHGRGDDGRVDAARLGAALAALDPDVVALQEVDRAQDRSERADLLGAVEEAIGARETRFVPTLTGQVGLARHVRTSAESADVQKVSSLLRTWSGRRRARGDEADGPSYGIALLSRHPVSAWRRLRLPTVTPYLVGLQLGPDEPRAALAAVVETPDGPLTVVGTHLSSWGRWNRAQLWSLRRHLRAAPRPLVLLGDLNIRGALASRITGWRELVHVPTYPAARPFLQIDHVLADGDVDAAGPARALDLGLSDHRAVVVDVTLGRRP</sequence>
<evidence type="ECO:0000313" key="3">
    <source>
        <dbReference type="Proteomes" id="UP000009236"/>
    </source>
</evidence>
<accession>F6FQP8</accession>
<feature type="domain" description="Endonuclease/exonuclease/phosphatase" evidence="1">
    <location>
        <begin position="5"/>
        <end position="261"/>
    </location>
</feature>
<dbReference type="GO" id="GO:0004519">
    <property type="term" value="F:endonuclease activity"/>
    <property type="evidence" value="ECO:0007669"/>
    <property type="project" value="UniProtKB-KW"/>
</dbReference>
<dbReference type="eggNOG" id="COG3568">
    <property type="taxonomic scope" value="Bacteria"/>
</dbReference>
<dbReference type="PANTHER" id="PTHR14859">
    <property type="entry name" value="CALCOFLUOR WHITE HYPERSENSITIVE PROTEIN PRECURSOR"/>
    <property type="match status" value="1"/>
</dbReference>
<dbReference type="Gene3D" id="3.60.10.10">
    <property type="entry name" value="Endonuclease/exonuclease/phosphatase"/>
    <property type="match status" value="1"/>
</dbReference>
<keyword evidence="2" id="KW-0378">Hydrolase</keyword>
<keyword evidence="3" id="KW-1185">Reference proteome</keyword>
<keyword evidence="2" id="KW-0540">Nuclease</keyword>
<dbReference type="InterPro" id="IPR051916">
    <property type="entry name" value="GPI-anchor_lipid_remodeler"/>
</dbReference>
<reference evidence="2 3" key="1">
    <citation type="submission" date="2011-05" db="EMBL/GenBank/DDBJ databases">
        <title>Complete sequence of Isoptericola variabilis 225.</title>
        <authorList>
            <consortium name="US DOE Joint Genome Institute"/>
            <person name="Lucas S."/>
            <person name="Han J."/>
            <person name="Lapidus A."/>
            <person name="Cheng J.-F."/>
            <person name="Goodwin L."/>
            <person name="Pitluck S."/>
            <person name="Peters L."/>
            <person name="Mikhailova N."/>
            <person name="Zeytun A."/>
            <person name="Han C."/>
            <person name="Tapia R."/>
            <person name="Land M."/>
            <person name="Hauser L."/>
            <person name="Kyrpides N."/>
            <person name="Ivanova N."/>
            <person name="Pagani I."/>
            <person name="Siebers A."/>
            <person name="Allgaier M."/>
            <person name="Thelen M."/>
            <person name="Hugenholtz P."/>
            <person name="Gladden J."/>
            <person name="Woyke T."/>
        </authorList>
    </citation>
    <scope>NUCLEOTIDE SEQUENCE [LARGE SCALE GENOMIC DNA]</scope>
    <source>
        <strain evidence="3">225</strain>
    </source>
</reference>
<dbReference type="PANTHER" id="PTHR14859:SF15">
    <property type="entry name" value="ENDONUCLEASE_EXONUCLEASE_PHOSPHATASE DOMAIN-CONTAINING PROTEIN"/>
    <property type="match status" value="1"/>
</dbReference>
<protein>
    <submittedName>
        <fullName evidence="2">Endonuclease/exonuclease/phosphatase</fullName>
    </submittedName>
</protein>
<name>F6FQP8_ISOV2</name>
<proteinExistence type="predicted"/>
<gene>
    <name evidence="2" type="ordered locus">Isova_0045</name>
</gene>
<dbReference type="HOGENOM" id="CLU_060500_2_0_11"/>
<evidence type="ECO:0000313" key="2">
    <source>
        <dbReference type="EMBL" id="AEG42863.1"/>
    </source>
</evidence>
<dbReference type="GO" id="GO:0016020">
    <property type="term" value="C:membrane"/>
    <property type="evidence" value="ECO:0007669"/>
    <property type="project" value="GOC"/>
</dbReference>
<dbReference type="KEGG" id="iva:Isova_0045"/>
<keyword evidence="2" id="KW-0255">Endonuclease</keyword>
<keyword evidence="2" id="KW-0269">Exonuclease</keyword>
<dbReference type="InterPro" id="IPR036691">
    <property type="entry name" value="Endo/exonu/phosph_ase_sf"/>
</dbReference>
<dbReference type="GO" id="GO:0004527">
    <property type="term" value="F:exonuclease activity"/>
    <property type="evidence" value="ECO:0007669"/>
    <property type="project" value="UniProtKB-KW"/>
</dbReference>
<dbReference type="GO" id="GO:0006506">
    <property type="term" value="P:GPI anchor biosynthetic process"/>
    <property type="evidence" value="ECO:0007669"/>
    <property type="project" value="TreeGrafter"/>
</dbReference>